<dbReference type="EMBL" id="BSPL01000009">
    <property type="protein sequence ID" value="GLS69027.1"/>
    <property type="molecule type" value="Genomic_DNA"/>
</dbReference>
<organism evidence="1 2">
    <name type="scientific">Methylobacterium tardum</name>
    <dbReference type="NCBI Taxonomy" id="374432"/>
    <lineage>
        <taxon>Bacteria</taxon>
        <taxon>Pseudomonadati</taxon>
        <taxon>Pseudomonadota</taxon>
        <taxon>Alphaproteobacteria</taxon>
        <taxon>Hyphomicrobiales</taxon>
        <taxon>Methylobacteriaceae</taxon>
        <taxon>Methylobacterium</taxon>
    </lineage>
</organism>
<evidence type="ECO:0008006" key="3">
    <source>
        <dbReference type="Google" id="ProtNLM"/>
    </source>
</evidence>
<dbReference type="SUPFAM" id="SSF53474">
    <property type="entry name" value="alpha/beta-Hydrolases"/>
    <property type="match status" value="1"/>
</dbReference>
<proteinExistence type="predicted"/>
<dbReference type="InterPro" id="IPR029058">
    <property type="entry name" value="AB_hydrolase_fold"/>
</dbReference>
<gene>
    <name evidence="1" type="ORF">GCM10007890_10390</name>
</gene>
<sequence length="418" mass="44041">MCFDADGAERPASGGIASEALLNASADPTDIFINIHGWMGDIPAAIDQYNRWFSSLLALHDVSARLATFRPQGFVPMLVGLHWPSLPWGDEELPAAASFSPPEGREVDALVDAYAGRLGERPGLREALKVIIANALADSAPQTMPETVRAAYEALDLMMTELTVGGPTAQPGADNPPFDAPAIFEASSSGPASFGLERFGSLLAPLQMLSFWKMKDRARSLGEVSFHSLLRRLADRYPMARLHVMGHSFGCIAASAAIAGGPGVQGNQIASLALIQGALSLWSYGSNNDYGSGRGYFERLIGGRLVDGPIVTTQSRHDRALSYFYPLGAAARWQIDFDAGKLPRFGALGIYGAQGLGAPVRNIAILDAGDAYDLAGGAIHNIEASRAICRGDGVSGAHSDIAGPEVAHLIWSAAVATG</sequence>
<dbReference type="AlphaFoldDB" id="A0AA37WRM2"/>
<dbReference type="RefSeq" id="WP_238199121.1">
    <property type="nucleotide sequence ID" value="NZ_BPQZ01000031.1"/>
</dbReference>
<reference evidence="2" key="1">
    <citation type="journal article" date="2019" name="Int. J. Syst. Evol. Microbiol.">
        <title>The Global Catalogue of Microorganisms (GCM) 10K type strain sequencing project: providing services to taxonomists for standard genome sequencing and annotation.</title>
        <authorList>
            <consortium name="The Broad Institute Genomics Platform"/>
            <consortium name="The Broad Institute Genome Sequencing Center for Infectious Disease"/>
            <person name="Wu L."/>
            <person name="Ma J."/>
        </authorList>
    </citation>
    <scope>NUCLEOTIDE SEQUENCE [LARGE SCALE GENOMIC DNA]</scope>
    <source>
        <strain evidence="2">NBRC 103632</strain>
    </source>
</reference>
<accession>A0AA37WRM2</accession>
<dbReference type="Proteomes" id="UP001157440">
    <property type="component" value="Unassembled WGS sequence"/>
</dbReference>
<name>A0AA37WRM2_9HYPH</name>
<protein>
    <recommendedName>
        <fullName evidence="3">Alpha/beta hydrolase</fullName>
    </recommendedName>
</protein>
<evidence type="ECO:0000313" key="2">
    <source>
        <dbReference type="Proteomes" id="UP001157440"/>
    </source>
</evidence>
<comment type="caution">
    <text evidence="1">The sequence shown here is derived from an EMBL/GenBank/DDBJ whole genome shotgun (WGS) entry which is preliminary data.</text>
</comment>
<keyword evidence="2" id="KW-1185">Reference proteome</keyword>
<evidence type="ECO:0000313" key="1">
    <source>
        <dbReference type="EMBL" id="GLS69027.1"/>
    </source>
</evidence>